<evidence type="ECO:0000259" key="11">
    <source>
        <dbReference type="PROSITE" id="PS51755"/>
    </source>
</evidence>
<keyword evidence="2 8" id="KW-0597">Phosphoprotein</keyword>
<dbReference type="PROSITE" id="PS50110">
    <property type="entry name" value="RESPONSE_REGULATORY"/>
    <property type="match status" value="1"/>
</dbReference>
<dbReference type="RefSeq" id="WP_268050032.1">
    <property type="nucleotide sequence ID" value="NZ_JAPQES010000003.1"/>
</dbReference>
<feature type="domain" description="OmpR/PhoB-type" evidence="11">
    <location>
        <begin position="133"/>
        <end position="232"/>
    </location>
</feature>
<dbReference type="SMART" id="SM00862">
    <property type="entry name" value="Trans_reg_C"/>
    <property type="match status" value="1"/>
</dbReference>
<keyword evidence="5 9" id="KW-0238">DNA-binding</keyword>
<evidence type="ECO:0000256" key="5">
    <source>
        <dbReference type="ARBA" id="ARBA00023125"/>
    </source>
</evidence>
<proteinExistence type="predicted"/>
<dbReference type="SUPFAM" id="SSF46894">
    <property type="entry name" value="C-terminal effector domain of the bipartite response regulators"/>
    <property type="match status" value="1"/>
</dbReference>
<comment type="caution">
    <text evidence="12">The sequence shown here is derived from an EMBL/GenBank/DDBJ whole genome shotgun (WGS) entry which is preliminary data.</text>
</comment>
<dbReference type="PANTHER" id="PTHR48111">
    <property type="entry name" value="REGULATOR OF RPOS"/>
    <property type="match status" value="1"/>
</dbReference>
<feature type="modified residue" description="4-aspartylphosphate" evidence="8">
    <location>
        <position position="51"/>
    </location>
</feature>
<evidence type="ECO:0000256" key="7">
    <source>
        <dbReference type="ARBA" id="ARBA00024867"/>
    </source>
</evidence>
<comment type="function">
    <text evidence="7">May play the central regulatory role in sporulation. It may be an element of the effector pathway responsible for the activation of sporulation genes in response to nutritional stress. Spo0A may act in concert with spo0H (a sigma factor) to control the expression of some genes that are critical to the sporulation process.</text>
</comment>
<keyword evidence="6" id="KW-0804">Transcription</keyword>
<evidence type="ECO:0000256" key="1">
    <source>
        <dbReference type="ARBA" id="ARBA00018672"/>
    </source>
</evidence>
<evidence type="ECO:0000256" key="4">
    <source>
        <dbReference type="ARBA" id="ARBA00023015"/>
    </source>
</evidence>
<accession>A0ABT4CQ66</accession>
<evidence type="ECO:0000256" key="8">
    <source>
        <dbReference type="PROSITE-ProRule" id="PRU00169"/>
    </source>
</evidence>
<keyword evidence="13" id="KW-1185">Reference proteome</keyword>
<evidence type="ECO:0000256" key="2">
    <source>
        <dbReference type="ARBA" id="ARBA00022553"/>
    </source>
</evidence>
<reference evidence="12" key="1">
    <citation type="submission" date="2022-12" db="EMBL/GenBank/DDBJ databases">
        <authorList>
            <person name="Wang J."/>
        </authorList>
    </citation>
    <scope>NUCLEOTIDE SEQUENCE</scope>
    <source>
        <strain evidence="12">HY-42-06</strain>
    </source>
</reference>
<dbReference type="Proteomes" id="UP001079657">
    <property type="component" value="Unassembled WGS sequence"/>
</dbReference>
<keyword evidence="3" id="KW-0902">Two-component regulatory system</keyword>
<evidence type="ECO:0000256" key="3">
    <source>
        <dbReference type="ARBA" id="ARBA00023012"/>
    </source>
</evidence>
<sequence>MKKILIADDEKELVELLSLYLEEEYEIFRAYDGIMALDILQVNSIDIAVIDIMMPNMDGYHLIKKIREKYNIPVIMLSAKNEYSDRILGLELGADDYVTKPFNPLEIAARVKAQLRRYYKFNININHSKSRQAEHIEFGDLKLDTITCTLYKNNQEVSLTSTEYKILFLLMNSSGRVFTKKQIFEQVWEETFYGDDNAIMVHMSNLRDKIEDDSKTLMYIKTIRGLGYKFENKKL</sequence>
<dbReference type="CDD" id="cd00383">
    <property type="entry name" value="trans_reg_C"/>
    <property type="match status" value="1"/>
</dbReference>
<dbReference type="PROSITE" id="PS51755">
    <property type="entry name" value="OMPR_PHOB"/>
    <property type="match status" value="1"/>
</dbReference>
<dbReference type="InterPro" id="IPR039420">
    <property type="entry name" value="WalR-like"/>
</dbReference>
<dbReference type="EMBL" id="JAPQES010000003">
    <property type="protein sequence ID" value="MCY6371172.1"/>
    <property type="molecule type" value="Genomic_DNA"/>
</dbReference>
<feature type="DNA-binding region" description="OmpR/PhoB-type" evidence="9">
    <location>
        <begin position="133"/>
        <end position="232"/>
    </location>
</feature>
<dbReference type="InterPro" id="IPR036388">
    <property type="entry name" value="WH-like_DNA-bd_sf"/>
</dbReference>
<gene>
    <name evidence="12" type="ORF">OXH55_11050</name>
</gene>
<evidence type="ECO:0000313" key="12">
    <source>
        <dbReference type="EMBL" id="MCY6371172.1"/>
    </source>
</evidence>
<dbReference type="InterPro" id="IPR001867">
    <property type="entry name" value="OmpR/PhoB-type_DNA-bd"/>
</dbReference>
<keyword evidence="4" id="KW-0805">Transcription regulation</keyword>
<dbReference type="PANTHER" id="PTHR48111:SF40">
    <property type="entry name" value="PHOSPHATE REGULON TRANSCRIPTIONAL REGULATORY PROTEIN PHOB"/>
    <property type="match status" value="1"/>
</dbReference>
<organism evidence="12 13">
    <name type="scientific">Clostridium ganghwense</name>
    <dbReference type="NCBI Taxonomy" id="312089"/>
    <lineage>
        <taxon>Bacteria</taxon>
        <taxon>Bacillati</taxon>
        <taxon>Bacillota</taxon>
        <taxon>Clostridia</taxon>
        <taxon>Eubacteriales</taxon>
        <taxon>Clostridiaceae</taxon>
        <taxon>Clostridium</taxon>
    </lineage>
</organism>
<evidence type="ECO:0000256" key="9">
    <source>
        <dbReference type="PROSITE-ProRule" id="PRU01091"/>
    </source>
</evidence>
<dbReference type="InterPro" id="IPR001789">
    <property type="entry name" value="Sig_transdc_resp-reg_receiver"/>
</dbReference>
<name>A0ABT4CQ66_9CLOT</name>
<evidence type="ECO:0000313" key="13">
    <source>
        <dbReference type="Proteomes" id="UP001079657"/>
    </source>
</evidence>
<dbReference type="Gene3D" id="6.10.250.690">
    <property type="match status" value="1"/>
</dbReference>
<dbReference type="Gene3D" id="1.10.10.10">
    <property type="entry name" value="Winged helix-like DNA-binding domain superfamily/Winged helix DNA-binding domain"/>
    <property type="match status" value="1"/>
</dbReference>
<dbReference type="SUPFAM" id="SSF52172">
    <property type="entry name" value="CheY-like"/>
    <property type="match status" value="1"/>
</dbReference>
<evidence type="ECO:0000256" key="6">
    <source>
        <dbReference type="ARBA" id="ARBA00023163"/>
    </source>
</evidence>
<protein>
    <recommendedName>
        <fullName evidence="1">Stage 0 sporulation protein A homolog</fullName>
    </recommendedName>
</protein>
<dbReference type="InterPro" id="IPR016032">
    <property type="entry name" value="Sig_transdc_resp-reg_C-effctor"/>
</dbReference>
<evidence type="ECO:0000259" key="10">
    <source>
        <dbReference type="PROSITE" id="PS50110"/>
    </source>
</evidence>
<dbReference type="InterPro" id="IPR011006">
    <property type="entry name" value="CheY-like_superfamily"/>
</dbReference>
<dbReference type="Pfam" id="PF00072">
    <property type="entry name" value="Response_reg"/>
    <property type="match status" value="1"/>
</dbReference>
<dbReference type="SMART" id="SM00448">
    <property type="entry name" value="REC"/>
    <property type="match status" value="1"/>
</dbReference>
<dbReference type="Pfam" id="PF00486">
    <property type="entry name" value="Trans_reg_C"/>
    <property type="match status" value="1"/>
</dbReference>
<dbReference type="Gene3D" id="3.40.50.2300">
    <property type="match status" value="1"/>
</dbReference>
<feature type="domain" description="Response regulatory" evidence="10">
    <location>
        <begin position="3"/>
        <end position="115"/>
    </location>
</feature>